<evidence type="ECO:0000259" key="2">
    <source>
        <dbReference type="Pfam" id="PF24626"/>
    </source>
</evidence>
<protein>
    <submittedName>
        <fullName evidence="3">Pol protein</fullName>
    </submittedName>
</protein>
<gene>
    <name evidence="3" type="ORF">PHPALM_19995</name>
</gene>
<evidence type="ECO:0000313" key="3">
    <source>
        <dbReference type="EMBL" id="POM64469.1"/>
    </source>
</evidence>
<feature type="compositionally biased region" description="Polar residues" evidence="1">
    <location>
        <begin position="198"/>
        <end position="225"/>
    </location>
</feature>
<dbReference type="InterPro" id="IPR056924">
    <property type="entry name" value="SH3_Tf2-1"/>
</dbReference>
<evidence type="ECO:0000313" key="4">
    <source>
        <dbReference type="Proteomes" id="UP000237271"/>
    </source>
</evidence>
<reference evidence="3 4" key="1">
    <citation type="journal article" date="2017" name="Genome Biol. Evol.">
        <title>Phytophthora megakarya and P. palmivora, closely related causal agents of cacao black pod rot, underwent increases in genome sizes and gene numbers by different mechanisms.</title>
        <authorList>
            <person name="Ali S.S."/>
            <person name="Shao J."/>
            <person name="Lary D.J."/>
            <person name="Kronmiller B."/>
            <person name="Shen D."/>
            <person name="Strem M.D."/>
            <person name="Amoako-Attah I."/>
            <person name="Akrofi A.Y."/>
            <person name="Begoude B.A."/>
            <person name="Ten Hoopen G.M."/>
            <person name="Coulibaly K."/>
            <person name="Kebe B.I."/>
            <person name="Melnick R.L."/>
            <person name="Guiltinan M.J."/>
            <person name="Tyler B.M."/>
            <person name="Meinhardt L.W."/>
            <person name="Bailey B.A."/>
        </authorList>
    </citation>
    <scope>NUCLEOTIDE SEQUENCE [LARGE SCALE GENOMIC DNA]</scope>
    <source>
        <strain evidence="4">sbr112.9</strain>
    </source>
</reference>
<feature type="domain" description="Tf2-1-like SH3-like" evidence="2">
    <location>
        <begin position="99"/>
        <end position="163"/>
    </location>
</feature>
<comment type="caution">
    <text evidence="3">The sequence shown here is derived from an EMBL/GenBank/DDBJ whole genome shotgun (WGS) entry which is preliminary data.</text>
</comment>
<sequence length="235" mass="26110">MRYTHQRGLPILLEWVITPRGAANLAGRHRCLHRKWGRGSESHFLPGLRNRARVFTKTIIDDMLTLISRVRDTMALTQDRQKEYSDKTCRGNLNVFKEGDLVLLDAKNLPLKVVSSVGSNKLKHRFIGPFAVLTGHGSAYTIDLPKSMATHPTFYVGRLKRYHDPLGPPSQTKEDQGENSPPQNESESCGQPVLPVSKTVNGTQAGTHQSHTNDMTVQSGKNSGHPTMHLMAQGI</sequence>
<dbReference type="AlphaFoldDB" id="A0A2P4XFZ0"/>
<dbReference type="EMBL" id="NCKW01011097">
    <property type="protein sequence ID" value="POM64469.1"/>
    <property type="molecule type" value="Genomic_DNA"/>
</dbReference>
<proteinExistence type="predicted"/>
<feature type="region of interest" description="Disordered" evidence="1">
    <location>
        <begin position="160"/>
        <end position="226"/>
    </location>
</feature>
<dbReference type="Pfam" id="PF24626">
    <property type="entry name" value="SH3_Tf2-1"/>
    <property type="match status" value="1"/>
</dbReference>
<dbReference type="OrthoDB" id="125101at2759"/>
<feature type="compositionally biased region" description="Polar residues" evidence="1">
    <location>
        <begin position="178"/>
        <end position="189"/>
    </location>
</feature>
<name>A0A2P4XFZ0_9STRA</name>
<keyword evidence="4" id="KW-1185">Reference proteome</keyword>
<accession>A0A2P4XFZ0</accession>
<organism evidence="3 4">
    <name type="scientific">Phytophthora palmivora</name>
    <dbReference type="NCBI Taxonomy" id="4796"/>
    <lineage>
        <taxon>Eukaryota</taxon>
        <taxon>Sar</taxon>
        <taxon>Stramenopiles</taxon>
        <taxon>Oomycota</taxon>
        <taxon>Peronosporomycetes</taxon>
        <taxon>Peronosporales</taxon>
        <taxon>Peronosporaceae</taxon>
        <taxon>Phytophthora</taxon>
    </lineage>
</organism>
<dbReference type="Proteomes" id="UP000237271">
    <property type="component" value="Unassembled WGS sequence"/>
</dbReference>
<evidence type="ECO:0000256" key="1">
    <source>
        <dbReference type="SAM" id="MobiDB-lite"/>
    </source>
</evidence>